<dbReference type="Proteomes" id="UP000306855">
    <property type="component" value="Unassembled WGS sequence"/>
</dbReference>
<dbReference type="Proteomes" id="UP000289316">
    <property type="component" value="Unassembled WGS sequence"/>
</dbReference>
<evidence type="ECO:0000313" key="4">
    <source>
        <dbReference type="Proteomes" id="UP000289316"/>
    </source>
</evidence>
<accession>A0A4Q2A654</accession>
<sequence>MEFENVDFKATTYFMDETVPAIGVDFLDVSGKTFFGEIELPGDGVSMIYTDSTKEGEISYIEIVDPSDFLSDPALDNIEINGYNVKELIRVAYRRLNIEQLI</sequence>
<dbReference type="EMBL" id="CP040852">
    <property type="protein sequence ID" value="QIA90287.1"/>
    <property type="molecule type" value="Genomic_DNA"/>
</dbReference>
<name>A0A4Q2A654_9LACO</name>
<evidence type="ECO:0000313" key="1">
    <source>
        <dbReference type="EMBL" id="QIA90287.1"/>
    </source>
</evidence>
<evidence type="ECO:0000313" key="5">
    <source>
        <dbReference type="Proteomes" id="UP000306855"/>
    </source>
</evidence>
<protein>
    <submittedName>
        <fullName evidence="2">Uncharacterized protein</fullName>
    </submittedName>
</protein>
<evidence type="ECO:0000313" key="6">
    <source>
        <dbReference type="Proteomes" id="UP000463931"/>
    </source>
</evidence>
<dbReference type="Proteomes" id="UP000463931">
    <property type="component" value="Chromosome"/>
</dbReference>
<dbReference type="AlphaFoldDB" id="A0A4Q2A654"/>
<reference evidence="2 4" key="1">
    <citation type="submission" date="2018-09" db="EMBL/GenBank/DDBJ databases">
        <title>Murine metabolic-syndrome-specific gut microbial biobank.</title>
        <authorList>
            <person name="Liu C."/>
        </authorList>
    </citation>
    <scope>NUCLEOTIDE SEQUENCE [LARGE SCALE GENOMIC DNA]</scope>
    <source>
        <strain evidence="2 4">C-30</strain>
    </source>
</reference>
<dbReference type="EMBL" id="SRYK01000018">
    <property type="protein sequence ID" value="TGY55675.1"/>
    <property type="molecule type" value="Genomic_DNA"/>
</dbReference>
<dbReference type="EMBL" id="QZFR01000114">
    <property type="protein sequence ID" value="RXV64812.1"/>
    <property type="molecule type" value="Genomic_DNA"/>
</dbReference>
<dbReference type="OrthoDB" id="2303665at2"/>
<reference evidence="1 6" key="2">
    <citation type="journal article" date="2019" name="Nat. Med.">
        <title>Preventing dysbiosis of the neonatal mouse intestinal microbiome protects against late-onset sepsis.</title>
        <authorList>
            <person name="Singer J.R."/>
            <person name="Blosser E.G."/>
            <person name="Zindl C.L."/>
            <person name="Silberger D.J."/>
            <person name="Conlan S."/>
            <person name="Laufer V.A."/>
            <person name="DiToro D."/>
            <person name="Deming C."/>
            <person name="Kumar R."/>
            <person name="Morrow C.D."/>
            <person name="Segre J.A."/>
            <person name="Gray M.J."/>
            <person name="Randolph D.A."/>
            <person name="Weaver C.T."/>
        </authorList>
    </citation>
    <scope>NUCLEOTIDE SEQUENCE [LARGE SCALE GENOMIC DNA]</scope>
    <source>
        <strain evidence="1 6">V10</strain>
    </source>
</reference>
<evidence type="ECO:0000313" key="2">
    <source>
        <dbReference type="EMBL" id="RXV64812.1"/>
    </source>
</evidence>
<organism evidence="2 4">
    <name type="scientific">Ligilactobacillus murinus</name>
    <dbReference type="NCBI Taxonomy" id="1622"/>
    <lineage>
        <taxon>Bacteria</taxon>
        <taxon>Bacillati</taxon>
        <taxon>Bacillota</taxon>
        <taxon>Bacilli</taxon>
        <taxon>Lactobacillales</taxon>
        <taxon>Lactobacillaceae</taxon>
        <taxon>Ligilactobacillus</taxon>
    </lineage>
</organism>
<gene>
    <name evidence="2" type="ORF">D6C19_10615</name>
    <name evidence="3" type="ORF">E5340_05000</name>
    <name evidence="1" type="ORF">FEE40_09070</name>
</gene>
<dbReference type="RefSeq" id="WP_004047792.1">
    <property type="nucleotide sequence ID" value="NZ_BDFM01000353.1"/>
</dbReference>
<proteinExistence type="predicted"/>
<reference evidence="3 5" key="3">
    <citation type="submission" date="2019-04" db="EMBL/GenBank/DDBJ databases">
        <title>Microbes associate with the intestines of laboratory mice.</title>
        <authorList>
            <person name="Navarre W."/>
            <person name="Wong E."/>
            <person name="Huang K."/>
            <person name="Tropini C."/>
            <person name="Ng K."/>
            <person name="Yu B."/>
        </authorList>
    </citation>
    <scope>NUCLEOTIDE SEQUENCE [LARGE SCALE GENOMIC DNA]</scope>
    <source>
        <strain evidence="3 5">NM26_J9</strain>
    </source>
</reference>
<evidence type="ECO:0000313" key="3">
    <source>
        <dbReference type="EMBL" id="TGY55675.1"/>
    </source>
</evidence>